<dbReference type="GO" id="GO:0000978">
    <property type="term" value="F:RNA polymerase II cis-regulatory region sequence-specific DNA binding"/>
    <property type="evidence" value="ECO:0007669"/>
    <property type="project" value="TreeGrafter"/>
</dbReference>
<feature type="region of interest" description="Disordered" evidence="8">
    <location>
        <begin position="323"/>
        <end position="365"/>
    </location>
</feature>
<feature type="domain" description="C2H2-type" evidence="9">
    <location>
        <begin position="489"/>
        <end position="515"/>
    </location>
</feature>
<dbReference type="InterPro" id="IPR013087">
    <property type="entry name" value="Znf_C2H2_type"/>
</dbReference>
<evidence type="ECO:0000256" key="1">
    <source>
        <dbReference type="ARBA" id="ARBA00004123"/>
    </source>
</evidence>
<evidence type="ECO:0000256" key="7">
    <source>
        <dbReference type="PROSITE-ProRule" id="PRU00042"/>
    </source>
</evidence>
<evidence type="ECO:0000313" key="10">
    <source>
        <dbReference type="EMBL" id="CAG9808488.1"/>
    </source>
</evidence>
<dbReference type="SMART" id="SM00355">
    <property type="entry name" value="ZnF_C2H2"/>
    <property type="match status" value="10"/>
</dbReference>
<keyword evidence="5" id="KW-0862">Zinc</keyword>
<evidence type="ECO:0000256" key="4">
    <source>
        <dbReference type="ARBA" id="ARBA00022771"/>
    </source>
</evidence>
<evidence type="ECO:0000256" key="3">
    <source>
        <dbReference type="ARBA" id="ARBA00022737"/>
    </source>
</evidence>
<protein>
    <recommendedName>
        <fullName evidence="9">C2H2-type domain-containing protein</fullName>
    </recommendedName>
</protein>
<feature type="domain" description="C2H2-type" evidence="9">
    <location>
        <begin position="312"/>
        <end position="340"/>
    </location>
</feature>
<comment type="subcellular location">
    <subcellularLocation>
        <location evidence="1">Nucleus</location>
    </subcellularLocation>
</comment>
<dbReference type="GO" id="GO:0008270">
    <property type="term" value="F:zinc ion binding"/>
    <property type="evidence" value="ECO:0007669"/>
    <property type="project" value="UniProtKB-KW"/>
</dbReference>
<dbReference type="SUPFAM" id="SSF57667">
    <property type="entry name" value="beta-beta-alpha zinc fingers"/>
    <property type="match status" value="4"/>
</dbReference>
<feature type="domain" description="C2H2-type" evidence="9">
    <location>
        <begin position="130"/>
        <end position="157"/>
    </location>
</feature>
<proteinExistence type="predicted"/>
<feature type="compositionally biased region" description="Basic and acidic residues" evidence="8">
    <location>
        <begin position="331"/>
        <end position="353"/>
    </location>
</feature>
<dbReference type="Proteomes" id="UP001153620">
    <property type="component" value="Chromosome 3"/>
</dbReference>
<dbReference type="Gene3D" id="3.30.160.60">
    <property type="entry name" value="Classic Zinc Finger"/>
    <property type="match status" value="6"/>
</dbReference>
<dbReference type="GO" id="GO:0001228">
    <property type="term" value="F:DNA-binding transcription activator activity, RNA polymerase II-specific"/>
    <property type="evidence" value="ECO:0007669"/>
    <property type="project" value="TreeGrafter"/>
</dbReference>
<reference evidence="10" key="2">
    <citation type="submission" date="2022-10" db="EMBL/GenBank/DDBJ databases">
        <authorList>
            <consortium name="ENA_rothamsted_submissions"/>
            <consortium name="culmorum"/>
            <person name="King R."/>
        </authorList>
    </citation>
    <scope>NUCLEOTIDE SEQUENCE</scope>
</reference>
<keyword evidence="6" id="KW-0539">Nucleus</keyword>
<evidence type="ECO:0000256" key="2">
    <source>
        <dbReference type="ARBA" id="ARBA00022723"/>
    </source>
</evidence>
<feature type="domain" description="C2H2-type" evidence="9">
    <location>
        <begin position="460"/>
        <end position="489"/>
    </location>
</feature>
<keyword evidence="11" id="KW-1185">Reference proteome</keyword>
<reference evidence="10" key="1">
    <citation type="submission" date="2022-01" db="EMBL/GenBank/DDBJ databases">
        <authorList>
            <person name="King R."/>
        </authorList>
    </citation>
    <scope>NUCLEOTIDE SEQUENCE</scope>
</reference>
<organism evidence="10 11">
    <name type="scientific">Chironomus riparius</name>
    <dbReference type="NCBI Taxonomy" id="315576"/>
    <lineage>
        <taxon>Eukaryota</taxon>
        <taxon>Metazoa</taxon>
        <taxon>Ecdysozoa</taxon>
        <taxon>Arthropoda</taxon>
        <taxon>Hexapoda</taxon>
        <taxon>Insecta</taxon>
        <taxon>Pterygota</taxon>
        <taxon>Neoptera</taxon>
        <taxon>Endopterygota</taxon>
        <taxon>Diptera</taxon>
        <taxon>Nematocera</taxon>
        <taxon>Chironomoidea</taxon>
        <taxon>Chironomidae</taxon>
        <taxon>Chironominae</taxon>
        <taxon>Chironomus</taxon>
    </lineage>
</organism>
<dbReference type="AlphaFoldDB" id="A0A9N9S3C2"/>
<evidence type="ECO:0000256" key="6">
    <source>
        <dbReference type="ARBA" id="ARBA00023242"/>
    </source>
</evidence>
<evidence type="ECO:0000313" key="11">
    <source>
        <dbReference type="Proteomes" id="UP001153620"/>
    </source>
</evidence>
<dbReference type="Pfam" id="PF00096">
    <property type="entry name" value="zf-C2H2"/>
    <property type="match status" value="1"/>
</dbReference>
<keyword evidence="2" id="KW-0479">Metal-binding</keyword>
<name>A0A9N9S3C2_9DIPT</name>
<accession>A0A9N9S3C2</accession>
<feature type="domain" description="C2H2-type" evidence="9">
    <location>
        <begin position="189"/>
        <end position="217"/>
    </location>
</feature>
<feature type="domain" description="C2H2-type" evidence="9">
    <location>
        <begin position="159"/>
        <end position="188"/>
    </location>
</feature>
<dbReference type="OrthoDB" id="8117402at2759"/>
<dbReference type="PROSITE" id="PS50157">
    <property type="entry name" value="ZINC_FINGER_C2H2_2"/>
    <property type="match status" value="9"/>
</dbReference>
<feature type="domain" description="C2H2-type" evidence="9">
    <location>
        <begin position="282"/>
        <end position="311"/>
    </location>
</feature>
<evidence type="ECO:0000256" key="5">
    <source>
        <dbReference type="ARBA" id="ARBA00022833"/>
    </source>
</evidence>
<dbReference type="PROSITE" id="PS00028">
    <property type="entry name" value="ZINC_FINGER_C2H2_1"/>
    <property type="match status" value="9"/>
</dbReference>
<dbReference type="InterPro" id="IPR036236">
    <property type="entry name" value="Znf_C2H2_sf"/>
</dbReference>
<dbReference type="GO" id="GO:0005634">
    <property type="term" value="C:nucleus"/>
    <property type="evidence" value="ECO:0007669"/>
    <property type="project" value="UniProtKB-SubCell"/>
</dbReference>
<dbReference type="PANTHER" id="PTHR24376">
    <property type="entry name" value="ZINC FINGER PROTEIN"/>
    <property type="match status" value="1"/>
</dbReference>
<feature type="domain" description="C2H2-type" evidence="9">
    <location>
        <begin position="404"/>
        <end position="426"/>
    </location>
</feature>
<sequence>MICLACNNTKSRDVEQTLDGDTLDMFNFVCCLDLSQPEDSQGICSFCIEELKVSFNFKKRCLEIFANVFDNPNHDGKEQNEEDDGMDFMDSILDQSLHEEDASINLNDLLIPEVCLGNTALSALDITDQSKCRYCFKEFSSKEECQEHLEHHKGDDKPYKCPHDGCDSRFKARKNLKDHYLVHSNERPFPCHFCAQTFKSSSNRSKHERRIHTKERNAMKAAEAQEGLKKLEVKIGNELEKQTIVRANNSLVRNVQNSSTRYKEVDPLDSGGFFNDDDDRIYACDHEGCIRSFRTRSSLRDHQKVHSDDRPYICNFCSSAFKSSSNRSKHERSSHSVQFEKRKMEREAGKFKDSSTTNDEVPSKKMKIDSTPIESIMIQSHNTSINSLPSPSTTKNSSQNRTNFPCRYCDRLFKQTDSRDRHEATHKDFLAYDCGYCNKNFKSQELLKEHMKIHIEQTEFQCTYPNCNETFQDRRSLREHKNSHDPEEFICEQETCGKIFYSSKALKNHKKHTKHYVSTNDNNDNNQEADIIECEICEVKFNSDKIAEHLRLHI</sequence>
<dbReference type="EMBL" id="OU895879">
    <property type="protein sequence ID" value="CAG9808488.1"/>
    <property type="molecule type" value="Genomic_DNA"/>
</dbReference>
<evidence type="ECO:0000256" key="8">
    <source>
        <dbReference type="SAM" id="MobiDB-lite"/>
    </source>
</evidence>
<evidence type="ECO:0000259" key="9">
    <source>
        <dbReference type="PROSITE" id="PS50157"/>
    </source>
</evidence>
<dbReference type="PANTHER" id="PTHR24376:SF235">
    <property type="entry name" value="C2H2-TYPE DOMAIN-CONTAINING PROTEIN"/>
    <property type="match status" value="1"/>
</dbReference>
<keyword evidence="3" id="KW-0677">Repeat</keyword>
<keyword evidence="4 7" id="KW-0863">Zinc-finger</keyword>
<feature type="domain" description="C2H2-type" evidence="9">
    <location>
        <begin position="432"/>
        <end position="459"/>
    </location>
</feature>
<gene>
    <name evidence="10" type="ORF">CHIRRI_LOCUS11327</name>
</gene>